<keyword evidence="6" id="KW-0479">Metal-binding</keyword>
<feature type="compositionally biased region" description="Basic and acidic residues" evidence="15">
    <location>
        <begin position="72"/>
        <end position="81"/>
    </location>
</feature>
<evidence type="ECO:0000256" key="10">
    <source>
        <dbReference type="ARBA" id="ARBA00022833"/>
    </source>
</evidence>
<feature type="compositionally biased region" description="Polar residues" evidence="15">
    <location>
        <begin position="83"/>
        <end position="94"/>
    </location>
</feature>
<dbReference type="Gene3D" id="3.30.160.60">
    <property type="entry name" value="Classic Zinc Finger"/>
    <property type="match status" value="1"/>
</dbReference>
<evidence type="ECO:0000259" key="16">
    <source>
        <dbReference type="PROSITE" id="PS51908"/>
    </source>
</evidence>
<dbReference type="InterPro" id="IPR006642">
    <property type="entry name" value="Rad18_UBZ4"/>
</dbReference>
<comment type="caution">
    <text evidence="17">The sequence shown here is derived from an EMBL/GenBank/DDBJ whole genome shotgun (WGS) entry which is preliminary data.</text>
</comment>
<evidence type="ECO:0000256" key="13">
    <source>
        <dbReference type="ARBA" id="ARBA00023242"/>
    </source>
</evidence>
<sequence>MEEAVSAWKDARPFVLELIAKTEAPTPVSEPPNKKRKRSNDPESEPLHQQSDNSVACPSCGKVVKLDEINAHLDRSCKDPKPTGSSAKTKTQWENILGPKSQVGNKVKGKGRERENRDSGDDEPLPKKSYGVLRDKAIRELLFEHDLPTGGDRNTLIARHQQWVILYNANLDKSEKLRKSLDALRRDLAHWETQQKNRLKREIGDPEEYQRQNQSEFARLVAAARPKQPVSTTVDGDEGAQGDSRGRDIIIVDGD</sequence>
<feature type="region of interest" description="Disordered" evidence="15">
    <location>
        <begin position="222"/>
        <end position="248"/>
    </location>
</feature>
<keyword evidence="17" id="KW-0012">Acyltransferase</keyword>
<evidence type="ECO:0000313" key="18">
    <source>
        <dbReference type="Proteomes" id="UP001437256"/>
    </source>
</evidence>
<evidence type="ECO:0000256" key="15">
    <source>
        <dbReference type="SAM" id="MobiDB-lite"/>
    </source>
</evidence>
<feature type="region of interest" description="Disordered" evidence="15">
    <location>
        <begin position="20"/>
        <end position="59"/>
    </location>
</feature>
<keyword evidence="18" id="KW-1185">Reference proteome</keyword>
<evidence type="ECO:0000256" key="9">
    <source>
        <dbReference type="ARBA" id="ARBA00022786"/>
    </source>
</evidence>
<dbReference type="Proteomes" id="UP001437256">
    <property type="component" value="Unassembled WGS sequence"/>
</dbReference>
<comment type="subcellular location">
    <subcellularLocation>
        <location evidence="2">Nucleus</location>
    </subcellularLocation>
</comment>
<keyword evidence="7 14" id="KW-0227">DNA damage</keyword>
<evidence type="ECO:0000256" key="5">
    <source>
        <dbReference type="ARBA" id="ARBA00022679"/>
    </source>
</evidence>
<keyword evidence="10" id="KW-0862">Zinc</keyword>
<feature type="region of interest" description="Disordered" evidence="15">
    <location>
        <begin position="72"/>
        <end position="131"/>
    </location>
</feature>
<dbReference type="PANTHER" id="PTHR14134">
    <property type="entry name" value="E3 UBIQUITIN-PROTEIN LIGASE RAD18"/>
    <property type="match status" value="1"/>
</dbReference>
<keyword evidence="5 17" id="KW-0808">Transferase</keyword>
<dbReference type="PROSITE" id="PS51908">
    <property type="entry name" value="ZF_UBZ4"/>
    <property type="match status" value="1"/>
</dbReference>
<evidence type="ECO:0000256" key="2">
    <source>
        <dbReference type="ARBA" id="ARBA00004123"/>
    </source>
</evidence>
<keyword evidence="13" id="KW-0539">Nucleus</keyword>
<dbReference type="EMBL" id="JBBXMP010000006">
    <property type="protein sequence ID" value="KAL0070544.1"/>
    <property type="molecule type" value="Genomic_DNA"/>
</dbReference>
<dbReference type="GO" id="GO:0061630">
    <property type="term" value="F:ubiquitin protein ligase activity"/>
    <property type="evidence" value="ECO:0007669"/>
    <property type="project" value="UniProtKB-EC"/>
</dbReference>
<dbReference type="SMART" id="SM00734">
    <property type="entry name" value="ZnF_Rad18"/>
    <property type="match status" value="1"/>
</dbReference>
<keyword evidence="12 14" id="KW-0234">DNA repair</keyword>
<evidence type="ECO:0000313" key="17">
    <source>
        <dbReference type="EMBL" id="KAL0070544.1"/>
    </source>
</evidence>
<evidence type="ECO:0000256" key="8">
    <source>
        <dbReference type="ARBA" id="ARBA00022771"/>
    </source>
</evidence>
<evidence type="ECO:0000256" key="7">
    <source>
        <dbReference type="ARBA" id="ARBA00022763"/>
    </source>
</evidence>
<comment type="catalytic activity">
    <reaction evidence="1">
        <text>S-ubiquitinyl-[E2 ubiquitin-conjugating enzyme]-L-cysteine + [acceptor protein]-L-lysine = [E2 ubiquitin-conjugating enzyme]-L-cysteine + N(6)-ubiquitinyl-[acceptor protein]-L-lysine.</text>
        <dbReference type="EC" id="2.3.2.27"/>
    </reaction>
</comment>
<name>A0ABR3AAZ0_9AGAR</name>
<comment type="pathway">
    <text evidence="3">Protein modification; protein ubiquitination.</text>
</comment>
<evidence type="ECO:0000256" key="12">
    <source>
        <dbReference type="ARBA" id="ARBA00023204"/>
    </source>
</evidence>
<keyword evidence="8 14" id="KW-0863">Zinc-finger</keyword>
<evidence type="ECO:0000256" key="4">
    <source>
        <dbReference type="ARBA" id="ARBA00012483"/>
    </source>
</evidence>
<dbReference type="EC" id="2.3.2.27" evidence="4"/>
<proteinExistence type="predicted"/>
<evidence type="ECO:0000256" key="11">
    <source>
        <dbReference type="ARBA" id="ARBA00023125"/>
    </source>
</evidence>
<accession>A0ABR3AAZ0</accession>
<dbReference type="InterPro" id="IPR039577">
    <property type="entry name" value="Rad18"/>
</dbReference>
<dbReference type="PANTHER" id="PTHR14134:SF2">
    <property type="entry name" value="E3 UBIQUITIN-PROTEIN LIGASE RAD18"/>
    <property type="match status" value="1"/>
</dbReference>
<evidence type="ECO:0000256" key="3">
    <source>
        <dbReference type="ARBA" id="ARBA00004906"/>
    </source>
</evidence>
<keyword evidence="9" id="KW-0833">Ubl conjugation pathway</keyword>
<protein>
    <recommendedName>
        <fullName evidence="4">RING-type E3 ubiquitin transferase</fullName>
        <ecNumber evidence="4">2.3.2.27</ecNumber>
    </recommendedName>
</protein>
<feature type="compositionally biased region" description="Basic and acidic residues" evidence="15">
    <location>
        <begin position="110"/>
        <end position="119"/>
    </location>
</feature>
<dbReference type="SMART" id="SM00513">
    <property type="entry name" value="SAP"/>
    <property type="match status" value="1"/>
</dbReference>
<feature type="compositionally biased region" description="Polar residues" evidence="15">
    <location>
        <begin position="47"/>
        <end position="56"/>
    </location>
</feature>
<organism evidence="17 18">
    <name type="scientific">Marasmius tenuissimus</name>
    <dbReference type="NCBI Taxonomy" id="585030"/>
    <lineage>
        <taxon>Eukaryota</taxon>
        <taxon>Fungi</taxon>
        <taxon>Dikarya</taxon>
        <taxon>Basidiomycota</taxon>
        <taxon>Agaricomycotina</taxon>
        <taxon>Agaricomycetes</taxon>
        <taxon>Agaricomycetidae</taxon>
        <taxon>Agaricales</taxon>
        <taxon>Marasmiineae</taxon>
        <taxon>Marasmiaceae</taxon>
        <taxon>Marasmius</taxon>
    </lineage>
</organism>
<feature type="domain" description="UBZ4-type" evidence="16">
    <location>
        <begin position="54"/>
        <end position="82"/>
    </location>
</feature>
<evidence type="ECO:0000256" key="6">
    <source>
        <dbReference type="ARBA" id="ARBA00022723"/>
    </source>
</evidence>
<evidence type="ECO:0000256" key="14">
    <source>
        <dbReference type="PROSITE-ProRule" id="PRU01256"/>
    </source>
</evidence>
<evidence type="ECO:0000256" key="1">
    <source>
        <dbReference type="ARBA" id="ARBA00000900"/>
    </source>
</evidence>
<reference evidence="17 18" key="1">
    <citation type="submission" date="2024-05" db="EMBL/GenBank/DDBJ databases">
        <title>A draft genome resource for the thread blight pathogen Marasmius tenuissimus strain MS-2.</title>
        <authorList>
            <person name="Yulfo-Soto G.E."/>
            <person name="Baruah I.K."/>
            <person name="Amoako-Attah I."/>
            <person name="Bukari Y."/>
            <person name="Meinhardt L.W."/>
            <person name="Bailey B.A."/>
            <person name="Cohen S.P."/>
        </authorList>
    </citation>
    <scope>NUCLEOTIDE SEQUENCE [LARGE SCALE GENOMIC DNA]</scope>
    <source>
        <strain evidence="17 18">MS-2</strain>
    </source>
</reference>
<gene>
    <name evidence="17" type="primary">RAD18</name>
    <name evidence="17" type="ORF">AAF712_002383</name>
</gene>
<dbReference type="InterPro" id="IPR003034">
    <property type="entry name" value="SAP_dom"/>
</dbReference>
<keyword evidence="11" id="KW-0238">DNA-binding</keyword>